<evidence type="ECO:0000313" key="3">
    <source>
        <dbReference type="Proteomes" id="UP000196027"/>
    </source>
</evidence>
<organism evidence="2 3">
    <name type="scientific">Oleiphilus messinensis</name>
    <dbReference type="NCBI Taxonomy" id="141451"/>
    <lineage>
        <taxon>Bacteria</taxon>
        <taxon>Pseudomonadati</taxon>
        <taxon>Pseudomonadota</taxon>
        <taxon>Gammaproteobacteria</taxon>
        <taxon>Oceanospirillales</taxon>
        <taxon>Oleiphilaceae</taxon>
        <taxon>Oleiphilus</taxon>
    </lineage>
</organism>
<keyword evidence="3" id="KW-1185">Reference proteome</keyword>
<dbReference type="Pfam" id="PF13432">
    <property type="entry name" value="TPR_16"/>
    <property type="match status" value="1"/>
</dbReference>
<reference evidence="2 3" key="1">
    <citation type="submission" date="2017-05" db="EMBL/GenBank/DDBJ databases">
        <title>Genomic insights into alkan degradation activity of Oleiphilus messinensis.</title>
        <authorList>
            <person name="Kozyavkin S.A."/>
            <person name="Slesarev A.I."/>
            <person name="Golyshin P.N."/>
            <person name="Korzhenkov A."/>
            <person name="Golyshina O.N."/>
            <person name="Toshchakov S.V."/>
        </authorList>
    </citation>
    <scope>NUCLEOTIDE SEQUENCE [LARGE SCALE GENOMIC DNA]</scope>
    <source>
        <strain evidence="2 3">ME102</strain>
    </source>
</reference>
<keyword evidence="1" id="KW-0802">TPR repeat</keyword>
<dbReference type="Proteomes" id="UP000196027">
    <property type="component" value="Chromosome"/>
</dbReference>
<dbReference type="KEGG" id="ome:OLMES_3139"/>
<dbReference type="InterPro" id="IPR011990">
    <property type="entry name" value="TPR-like_helical_dom_sf"/>
</dbReference>
<dbReference type="PROSITE" id="PS50005">
    <property type="entry name" value="TPR"/>
    <property type="match status" value="1"/>
</dbReference>
<dbReference type="InterPro" id="IPR029063">
    <property type="entry name" value="SAM-dependent_MTases_sf"/>
</dbReference>
<dbReference type="SMART" id="SM00028">
    <property type="entry name" value="TPR"/>
    <property type="match status" value="3"/>
</dbReference>
<protein>
    <submittedName>
        <fullName evidence="2">TPR repeat-containing protein</fullName>
    </submittedName>
</protein>
<dbReference type="OrthoDB" id="649979at2"/>
<dbReference type="SUPFAM" id="SSF48452">
    <property type="entry name" value="TPR-like"/>
    <property type="match status" value="1"/>
</dbReference>
<dbReference type="RefSeq" id="WP_087462104.1">
    <property type="nucleotide sequence ID" value="NZ_CP021425.1"/>
</dbReference>
<dbReference type="EMBL" id="CP021425">
    <property type="protein sequence ID" value="ARU57182.1"/>
    <property type="molecule type" value="Genomic_DNA"/>
</dbReference>
<evidence type="ECO:0000256" key="1">
    <source>
        <dbReference type="PROSITE-ProRule" id="PRU00339"/>
    </source>
</evidence>
<dbReference type="SUPFAM" id="SSF53335">
    <property type="entry name" value="S-adenosyl-L-methionine-dependent methyltransferases"/>
    <property type="match status" value="1"/>
</dbReference>
<dbReference type="Gene3D" id="1.25.40.10">
    <property type="entry name" value="Tetratricopeptide repeat domain"/>
    <property type="match status" value="1"/>
</dbReference>
<dbReference type="AlphaFoldDB" id="A0A1Y0I9I1"/>
<name>A0A1Y0I9I1_9GAMM</name>
<dbReference type="Gene3D" id="3.40.50.150">
    <property type="entry name" value="Vaccinia Virus protein VP39"/>
    <property type="match status" value="1"/>
</dbReference>
<evidence type="ECO:0000313" key="2">
    <source>
        <dbReference type="EMBL" id="ARU57182.1"/>
    </source>
</evidence>
<sequence>MQTLHALELLDELSSADGLVAGAARDLIDANRWYQISNSSSVDTQHREHARKMAKALLFRLTQNHPDQADALNLLGRIALDEGETSSARDMIEQAIALNPEKTIFWINRGYVSIAQKEHAQAEDYFTKALACDSASVQAFSGIALSYFLRQDYLGAFLRYRSLLRKNLLNQSGKAALLECCTNLKADHYDTELEQDLLSMFDMDDIDHLDLGNLSFSLLRFKYDLDNDDANLDLEALASDTLLICALSLSDLTDTKVEELITLLRQSILVEVVQTGSLRDELQQLALSIGLIAERTDYLFSSSNDETILIEQIDECIRATVSGNWNTDDLAGALIVVSMYKSLYNQNYSYKLMNYDRSDWPAAMQLLLQANLYDPSDLHAIRFNLPSDTSEIANGFNHHTSNIAYPRWKSLPFQNESRFYEALKKQVAGAELDEDVKSRPIRILVTDCQTGENAMAMAKYFTDVEVVATDGNPHNIAYAINKSREMNLQNISFYVARNAVEVAQDTQLFDFIDLGEYSSNQLEYILKAKKLCQQKGLIRLNLTMLAPQLSQFLEQSVPSSFLPSDANVRQIREQLKMAASPDIKAMLEADRIFYSLSGTRNLLRQSKINSFDVIETVLEKTRLEVTGNVHYKNNNSSDGQLIKSQMTVYVRPEQSNASSLTS</sequence>
<proteinExistence type="predicted"/>
<gene>
    <name evidence="2" type="ORF">OLMES_3139</name>
</gene>
<accession>A0A1Y0I9I1</accession>
<feature type="repeat" description="TPR" evidence="1">
    <location>
        <begin position="69"/>
        <end position="102"/>
    </location>
</feature>
<dbReference type="InterPro" id="IPR019734">
    <property type="entry name" value="TPR_rpt"/>
</dbReference>